<dbReference type="Pfam" id="PF00999">
    <property type="entry name" value="Na_H_Exchanger"/>
    <property type="match status" value="1"/>
</dbReference>
<feature type="transmembrane region" description="Helical" evidence="9">
    <location>
        <begin position="35"/>
        <end position="55"/>
    </location>
</feature>
<evidence type="ECO:0000256" key="4">
    <source>
        <dbReference type="ARBA" id="ARBA00022449"/>
    </source>
</evidence>
<evidence type="ECO:0000256" key="5">
    <source>
        <dbReference type="ARBA" id="ARBA00022692"/>
    </source>
</evidence>
<sequence length="398" mass="40771">MTSGSLTSIVVIFAVATLTPLAADQLKRWIRIPPTVLEIVLGILIGPSLLGLAHVDTIVDAFANLGLAVLFFLAGYEVDVGRIRGSPLRRAAGSWGVSLAVGLLLGAGGAMIIGGGTMAALALGLALATTAFGTILPMVRDAGLLPTPLGARIMAVGTIGEFAPIIAIAILLSGDRPLHATTLLLGFAAAAVAAMVLADRQPPAAMTRVMSGTLTGSGQFAVRLAMLAVLVMVWIAVELHLDLVIGAFAAGLVMRLVLSSISRQEAEVVESKLEGIGFGLLIPLFFVTVGVRFDLAALLGSPTALALVPIGLVGFLLARGVPVILAFRSQLPSRDVTALGLYAATALPLVVVVTDLAVSYEWLESAEAAGLVGAAMLSVLLFPLLAQLAASSITPDRE</sequence>
<dbReference type="EMBL" id="CP070499">
    <property type="protein sequence ID" value="QSB16880.1"/>
    <property type="molecule type" value="Genomic_DNA"/>
</dbReference>
<accession>A0A895YRZ2</accession>
<keyword evidence="4" id="KW-0050">Antiport</keyword>
<evidence type="ECO:0000256" key="9">
    <source>
        <dbReference type="SAM" id="Phobius"/>
    </source>
</evidence>
<keyword evidence="3" id="KW-0813">Transport</keyword>
<comment type="similarity">
    <text evidence="2">Belongs to the monovalent cation:proton antiporter 2 (CPA2) transporter (TC 2.A.37) family.</text>
</comment>
<feature type="transmembrane region" description="Helical" evidence="9">
    <location>
        <begin position="220"/>
        <end position="237"/>
    </location>
</feature>
<comment type="subcellular location">
    <subcellularLocation>
        <location evidence="1">Membrane</location>
        <topology evidence="1">Multi-pass membrane protein</topology>
    </subcellularLocation>
</comment>
<dbReference type="GO" id="GO:1902600">
    <property type="term" value="P:proton transmembrane transport"/>
    <property type="evidence" value="ECO:0007669"/>
    <property type="project" value="InterPro"/>
</dbReference>
<evidence type="ECO:0000256" key="6">
    <source>
        <dbReference type="ARBA" id="ARBA00022989"/>
    </source>
</evidence>
<reference evidence="11" key="1">
    <citation type="submission" date="2021-02" db="EMBL/GenBank/DDBJ databases">
        <title>Natrosporangium hydrolyticum gen. nov., sp. nov, a haloalkaliphilic actinobacterium from a soda solonchak soil.</title>
        <authorList>
            <person name="Sorokin D.Y."/>
            <person name="Khijniak T.V."/>
            <person name="Zakharycheva A.P."/>
            <person name="Boueva O.V."/>
            <person name="Ariskina E.V."/>
            <person name="Hahnke R.L."/>
            <person name="Bunk B."/>
            <person name="Sproer C."/>
            <person name="Schumann P."/>
            <person name="Evtushenko L.I."/>
            <person name="Kublanov I.V."/>
        </authorList>
    </citation>
    <scope>NUCLEOTIDE SEQUENCE</scope>
    <source>
        <strain evidence="11">DSM 106523</strain>
    </source>
</reference>
<feature type="transmembrane region" description="Helical" evidence="9">
    <location>
        <begin position="119"/>
        <end position="139"/>
    </location>
</feature>
<dbReference type="GO" id="GO:0016020">
    <property type="term" value="C:membrane"/>
    <property type="evidence" value="ECO:0007669"/>
    <property type="project" value="UniProtKB-SubCell"/>
</dbReference>
<feature type="transmembrane region" description="Helical" evidence="9">
    <location>
        <begin position="178"/>
        <end position="199"/>
    </location>
</feature>
<feature type="transmembrane region" description="Helical" evidence="9">
    <location>
        <begin position="305"/>
        <end position="327"/>
    </location>
</feature>
<gene>
    <name evidence="11" type="ORF">JQS43_11695</name>
</gene>
<keyword evidence="8 9" id="KW-0472">Membrane</keyword>
<dbReference type="GO" id="GO:0015297">
    <property type="term" value="F:antiporter activity"/>
    <property type="evidence" value="ECO:0007669"/>
    <property type="project" value="UniProtKB-KW"/>
</dbReference>
<evidence type="ECO:0000256" key="2">
    <source>
        <dbReference type="ARBA" id="ARBA00005551"/>
    </source>
</evidence>
<proteinExistence type="inferred from homology"/>
<dbReference type="AlphaFoldDB" id="A0A895YRZ2"/>
<keyword evidence="6 9" id="KW-1133">Transmembrane helix</keyword>
<dbReference type="Gene3D" id="1.20.1530.20">
    <property type="match status" value="1"/>
</dbReference>
<feature type="transmembrane region" description="Helical" evidence="9">
    <location>
        <begin position="273"/>
        <end position="293"/>
    </location>
</feature>
<feature type="transmembrane region" description="Helical" evidence="9">
    <location>
        <begin position="61"/>
        <end position="80"/>
    </location>
</feature>
<dbReference type="PANTHER" id="PTHR43562">
    <property type="entry name" value="NAPA-TYPE SODIUM/HYDROGEN ANTIPORTER"/>
    <property type="match status" value="1"/>
</dbReference>
<dbReference type="Proteomes" id="UP000662857">
    <property type="component" value="Chromosome"/>
</dbReference>
<organism evidence="11 12">
    <name type="scientific">Natronosporangium hydrolyticum</name>
    <dbReference type="NCBI Taxonomy" id="2811111"/>
    <lineage>
        <taxon>Bacteria</taxon>
        <taxon>Bacillati</taxon>
        <taxon>Actinomycetota</taxon>
        <taxon>Actinomycetes</taxon>
        <taxon>Micromonosporales</taxon>
        <taxon>Micromonosporaceae</taxon>
        <taxon>Natronosporangium</taxon>
    </lineage>
</organism>
<dbReference type="KEGG" id="nhy:JQS43_11695"/>
<dbReference type="PANTHER" id="PTHR43562:SF1">
    <property type="entry name" value="NA(+)_H(+) ANTIPORTER YJBQ-RELATED"/>
    <property type="match status" value="1"/>
</dbReference>
<feature type="domain" description="Cation/H+ exchanger transmembrane" evidence="10">
    <location>
        <begin position="15"/>
        <end position="386"/>
    </location>
</feature>
<evidence type="ECO:0000313" key="11">
    <source>
        <dbReference type="EMBL" id="QSB16880.1"/>
    </source>
</evidence>
<keyword evidence="5 9" id="KW-0812">Transmembrane</keyword>
<protein>
    <submittedName>
        <fullName evidence="11">Cation:proton antiporter</fullName>
    </submittedName>
</protein>
<feature type="transmembrane region" description="Helical" evidence="9">
    <location>
        <begin position="368"/>
        <end position="390"/>
    </location>
</feature>
<dbReference type="InterPro" id="IPR006153">
    <property type="entry name" value="Cation/H_exchanger_TM"/>
</dbReference>
<evidence type="ECO:0000259" key="10">
    <source>
        <dbReference type="Pfam" id="PF00999"/>
    </source>
</evidence>
<name>A0A895YRZ2_9ACTN</name>
<feature type="transmembrane region" description="Helical" evidence="9">
    <location>
        <begin position="92"/>
        <end position="113"/>
    </location>
</feature>
<keyword evidence="12" id="KW-1185">Reference proteome</keyword>
<dbReference type="InterPro" id="IPR038770">
    <property type="entry name" value="Na+/solute_symporter_sf"/>
</dbReference>
<evidence type="ECO:0000256" key="3">
    <source>
        <dbReference type="ARBA" id="ARBA00022448"/>
    </source>
</evidence>
<keyword evidence="7" id="KW-0406">Ion transport</keyword>
<evidence type="ECO:0000256" key="1">
    <source>
        <dbReference type="ARBA" id="ARBA00004141"/>
    </source>
</evidence>
<dbReference type="RefSeq" id="WP_239679120.1">
    <property type="nucleotide sequence ID" value="NZ_CP070499.1"/>
</dbReference>
<evidence type="ECO:0000256" key="7">
    <source>
        <dbReference type="ARBA" id="ARBA00023065"/>
    </source>
</evidence>
<feature type="transmembrane region" description="Helical" evidence="9">
    <location>
        <begin position="6"/>
        <end position="23"/>
    </location>
</feature>
<evidence type="ECO:0000313" key="12">
    <source>
        <dbReference type="Proteomes" id="UP000662857"/>
    </source>
</evidence>
<feature type="transmembrane region" description="Helical" evidence="9">
    <location>
        <begin position="151"/>
        <end position="172"/>
    </location>
</feature>
<evidence type="ECO:0000256" key="8">
    <source>
        <dbReference type="ARBA" id="ARBA00023136"/>
    </source>
</evidence>
<feature type="transmembrane region" description="Helical" evidence="9">
    <location>
        <begin position="243"/>
        <end position="261"/>
    </location>
</feature>
<feature type="transmembrane region" description="Helical" evidence="9">
    <location>
        <begin position="339"/>
        <end position="362"/>
    </location>
</feature>